<dbReference type="Gene3D" id="1.10.260.40">
    <property type="entry name" value="lambda repressor-like DNA-binding domains"/>
    <property type="match status" value="1"/>
</dbReference>
<evidence type="ECO:0000259" key="1">
    <source>
        <dbReference type="PROSITE" id="PS50943"/>
    </source>
</evidence>
<organism evidence="2 3">
    <name type="scientific">Chromobacterium fluminis</name>
    <dbReference type="NCBI Taxonomy" id="3044269"/>
    <lineage>
        <taxon>Bacteria</taxon>
        <taxon>Pseudomonadati</taxon>
        <taxon>Pseudomonadota</taxon>
        <taxon>Betaproteobacteria</taxon>
        <taxon>Neisseriales</taxon>
        <taxon>Chromobacteriaceae</taxon>
        <taxon>Chromobacterium</taxon>
    </lineage>
</organism>
<dbReference type="Pfam" id="PF01381">
    <property type="entry name" value="HTH_3"/>
    <property type="match status" value="1"/>
</dbReference>
<evidence type="ECO:0000313" key="3">
    <source>
        <dbReference type="Proteomes" id="UP001515641"/>
    </source>
</evidence>
<gene>
    <name evidence="2" type="ORF">HA052_23150</name>
</gene>
<evidence type="ECO:0000313" key="2">
    <source>
        <dbReference type="EMBL" id="NHR08092.1"/>
    </source>
</evidence>
<dbReference type="InterPro" id="IPR001387">
    <property type="entry name" value="Cro/C1-type_HTH"/>
</dbReference>
<accession>A0ABX0L8E0</accession>
<feature type="domain" description="HTH cro/C1-type" evidence="1">
    <location>
        <begin position="8"/>
        <end position="61"/>
    </location>
</feature>
<name>A0ABX0L8E0_9NEIS</name>
<dbReference type="SUPFAM" id="SSF47413">
    <property type="entry name" value="lambda repressor-like DNA-binding domains"/>
    <property type="match status" value="1"/>
</dbReference>
<dbReference type="SMART" id="SM00530">
    <property type="entry name" value="HTH_XRE"/>
    <property type="match status" value="1"/>
</dbReference>
<keyword evidence="3" id="KW-1185">Reference proteome</keyword>
<comment type="caution">
    <text evidence="2">The sequence shown here is derived from an EMBL/GenBank/DDBJ whole genome shotgun (WGS) entry which is preliminary data.</text>
</comment>
<dbReference type="EMBL" id="JAAOMA010000049">
    <property type="protein sequence ID" value="NHR08092.1"/>
    <property type="molecule type" value="Genomic_DNA"/>
</dbReference>
<protein>
    <submittedName>
        <fullName evidence="2">Helix-turn-helix transcriptional regulator</fullName>
    </submittedName>
</protein>
<dbReference type="InterPro" id="IPR010982">
    <property type="entry name" value="Lambda_DNA-bd_dom_sf"/>
</dbReference>
<reference evidence="2 3" key="1">
    <citation type="submission" date="2020-03" db="EMBL/GenBank/DDBJ databases">
        <title>Draft genome sequence of environmentally isolated cultures.</title>
        <authorList>
            <person name="Wilson H.S."/>
            <person name="De Leon M.E."/>
        </authorList>
    </citation>
    <scope>NUCLEOTIDE SEQUENCE [LARGE SCALE GENOMIC DNA]</scope>
    <source>
        <strain evidence="2 3">HSC-31F16</strain>
    </source>
</reference>
<dbReference type="PROSITE" id="PS50943">
    <property type="entry name" value="HTH_CROC1"/>
    <property type="match status" value="1"/>
</dbReference>
<dbReference type="CDD" id="cd00093">
    <property type="entry name" value="HTH_XRE"/>
    <property type="match status" value="1"/>
</dbReference>
<sequence length="114" mass="12538">MNGRGKRIRDERIARGWSQEVLGRKAGVTRGTVSALENDIRKGTTYLLPLSRALNVTPQWLETGKEPKRPAQEAGAVYISADSLDDLAEKLLDCGPEEVGRLVALLLQKQAAKR</sequence>
<dbReference type="RefSeq" id="WP_166453796.1">
    <property type="nucleotide sequence ID" value="NZ_JAAOMA010000049.1"/>
</dbReference>
<dbReference type="Proteomes" id="UP001515641">
    <property type="component" value="Unassembled WGS sequence"/>
</dbReference>
<proteinExistence type="predicted"/>